<evidence type="ECO:0000256" key="3">
    <source>
        <dbReference type="ARBA" id="ARBA00022927"/>
    </source>
</evidence>
<evidence type="ECO:0000256" key="4">
    <source>
        <dbReference type="ARBA" id="ARBA00023136"/>
    </source>
</evidence>
<dbReference type="Proteomes" id="UP001177003">
    <property type="component" value="Chromosome 7"/>
</dbReference>
<keyword evidence="7" id="KW-1185">Reference proteome</keyword>
<comment type="subcellular location">
    <subcellularLocation>
        <location evidence="1">Endomembrane system</location>
    </subcellularLocation>
</comment>
<feature type="domain" description="Clathrin/coatomer adaptor adaptin-like N-terminal" evidence="5">
    <location>
        <begin position="48"/>
        <end position="94"/>
    </location>
</feature>
<dbReference type="PANTHER" id="PTHR22780">
    <property type="entry name" value="ADAPTIN, ALPHA/GAMMA/EPSILON"/>
    <property type="match status" value="1"/>
</dbReference>
<evidence type="ECO:0000256" key="2">
    <source>
        <dbReference type="ARBA" id="ARBA00022448"/>
    </source>
</evidence>
<dbReference type="AlphaFoldDB" id="A0AA35ZI63"/>
<dbReference type="GO" id="GO:0016192">
    <property type="term" value="P:vesicle-mediated transport"/>
    <property type="evidence" value="ECO:0007669"/>
    <property type="project" value="InterPro"/>
</dbReference>
<dbReference type="InterPro" id="IPR050840">
    <property type="entry name" value="Adaptor_Complx_Large_Subunit"/>
</dbReference>
<dbReference type="Gene3D" id="1.25.10.10">
    <property type="entry name" value="Leucine-rich Repeat Variant"/>
    <property type="match status" value="2"/>
</dbReference>
<keyword evidence="3" id="KW-0653">Protein transport</keyword>
<evidence type="ECO:0000256" key="1">
    <source>
        <dbReference type="ARBA" id="ARBA00004308"/>
    </source>
</evidence>
<evidence type="ECO:0000259" key="5">
    <source>
        <dbReference type="Pfam" id="PF01602"/>
    </source>
</evidence>
<accession>A0AA35ZI63</accession>
<dbReference type="SUPFAM" id="SSF48371">
    <property type="entry name" value="ARM repeat"/>
    <property type="match status" value="1"/>
</dbReference>
<dbReference type="EMBL" id="OX465083">
    <property type="protein sequence ID" value="CAI9293084.1"/>
    <property type="molecule type" value="Genomic_DNA"/>
</dbReference>
<dbReference type="InterPro" id="IPR011989">
    <property type="entry name" value="ARM-like"/>
</dbReference>
<evidence type="ECO:0000313" key="6">
    <source>
        <dbReference type="EMBL" id="CAI9293084.1"/>
    </source>
</evidence>
<organism evidence="6 7">
    <name type="scientific">Lactuca saligna</name>
    <name type="common">Willowleaf lettuce</name>
    <dbReference type="NCBI Taxonomy" id="75948"/>
    <lineage>
        <taxon>Eukaryota</taxon>
        <taxon>Viridiplantae</taxon>
        <taxon>Streptophyta</taxon>
        <taxon>Embryophyta</taxon>
        <taxon>Tracheophyta</taxon>
        <taxon>Spermatophyta</taxon>
        <taxon>Magnoliopsida</taxon>
        <taxon>eudicotyledons</taxon>
        <taxon>Gunneridae</taxon>
        <taxon>Pentapetalae</taxon>
        <taxon>asterids</taxon>
        <taxon>campanulids</taxon>
        <taxon>Asterales</taxon>
        <taxon>Asteraceae</taxon>
        <taxon>Cichorioideae</taxon>
        <taxon>Cichorieae</taxon>
        <taxon>Lactucinae</taxon>
        <taxon>Lactuca</taxon>
    </lineage>
</organism>
<protein>
    <recommendedName>
        <fullName evidence="5">Clathrin/coatomer adaptor adaptin-like N-terminal domain-containing protein</fullName>
    </recommendedName>
</protein>
<name>A0AA35ZI63_LACSI</name>
<reference evidence="6" key="1">
    <citation type="submission" date="2023-04" db="EMBL/GenBank/DDBJ databases">
        <authorList>
            <person name="Vijverberg K."/>
            <person name="Xiong W."/>
            <person name="Schranz E."/>
        </authorList>
    </citation>
    <scope>NUCLEOTIDE SEQUENCE</scope>
</reference>
<proteinExistence type="predicted"/>
<dbReference type="InterPro" id="IPR016024">
    <property type="entry name" value="ARM-type_fold"/>
</dbReference>
<dbReference type="GO" id="GO:0006886">
    <property type="term" value="P:intracellular protein transport"/>
    <property type="evidence" value="ECO:0007669"/>
    <property type="project" value="InterPro"/>
</dbReference>
<keyword evidence="2" id="KW-0813">Transport</keyword>
<sequence length="153" mass="17164">MEFIHVFPDWMGHSNEDIIRAIRAYKTAAEERAAVRKECASSLLSFLDLNHTNQYIVGLALCALGNTCSAEMARDLAPEVERLLQFRDPNIQKKKCTEVLVKVLKDVVNNAYAPEYDVSGIADPFLRIRLLRLLHVLGHGDADASDSMNHILT</sequence>
<keyword evidence="4" id="KW-0472">Membrane</keyword>
<evidence type="ECO:0000313" key="7">
    <source>
        <dbReference type="Proteomes" id="UP001177003"/>
    </source>
</evidence>
<dbReference type="InterPro" id="IPR002553">
    <property type="entry name" value="Clathrin/coatomer_adapt-like_N"/>
</dbReference>
<dbReference type="GO" id="GO:0030117">
    <property type="term" value="C:membrane coat"/>
    <property type="evidence" value="ECO:0007669"/>
    <property type="project" value="InterPro"/>
</dbReference>
<dbReference type="GO" id="GO:0012505">
    <property type="term" value="C:endomembrane system"/>
    <property type="evidence" value="ECO:0007669"/>
    <property type="project" value="UniProtKB-SubCell"/>
</dbReference>
<dbReference type="Pfam" id="PF01602">
    <property type="entry name" value="Adaptin_N"/>
    <property type="match status" value="1"/>
</dbReference>
<gene>
    <name evidence="6" type="ORF">LSALG_LOCUS32116</name>
</gene>